<comment type="caution">
    <text evidence="1">The sequence shown here is derived from an EMBL/GenBank/DDBJ whole genome shotgun (WGS) entry which is preliminary data.</text>
</comment>
<evidence type="ECO:0000313" key="1">
    <source>
        <dbReference type="EMBL" id="PZX38227.1"/>
    </source>
</evidence>
<evidence type="ECO:0008006" key="3">
    <source>
        <dbReference type="Google" id="ProtNLM"/>
    </source>
</evidence>
<protein>
    <recommendedName>
        <fullName evidence="3">Lipocalin-like domain-containing protein</fullName>
    </recommendedName>
</protein>
<evidence type="ECO:0000313" key="2">
    <source>
        <dbReference type="Proteomes" id="UP000248584"/>
    </source>
</evidence>
<accession>A0ABX5PVJ5</accession>
<dbReference type="EMBL" id="QKZR01000005">
    <property type="protein sequence ID" value="PZX38227.1"/>
    <property type="molecule type" value="Genomic_DNA"/>
</dbReference>
<name>A0ABX5PVJ5_9FLAO</name>
<proteinExistence type="predicted"/>
<dbReference type="Proteomes" id="UP000248584">
    <property type="component" value="Unassembled WGS sequence"/>
</dbReference>
<organism evidence="1 2">
    <name type="scientific">Nonlabens dokdonensis</name>
    <dbReference type="NCBI Taxonomy" id="328515"/>
    <lineage>
        <taxon>Bacteria</taxon>
        <taxon>Pseudomonadati</taxon>
        <taxon>Bacteroidota</taxon>
        <taxon>Flavobacteriia</taxon>
        <taxon>Flavobacteriales</taxon>
        <taxon>Flavobacteriaceae</taxon>
        <taxon>Nonlabens</taxon>
    </lineage>
</organism>
<sequence>MTSKDSISIHRCGLKSAPVNRSQAIFLKGGSNSALWKTLGLLFLVFTSCNSDEQFKKDILGKWKYEGIFIDEFIGFSRLEANSPLVKDWHSLINDSEIWSFKTSRELIVTGRIQDLNPNLKYQILDSELRMNYIDTDQMEKNIAQFTILEINSNTMFIEPLHKKSDDDTVFAFTRD</sequence>
<reference evidence="1 2" key="1">
    <citation type="submission" date="2018-06" db="EMBL/GenBank/DDBJ databases">
        <title>Genomic Encyclopedia of Archaeal and Bacterial Type Strains, Phase II (KMG-II): from individual species to whole genera.</title>
        <authorList>
            <person name="Goeker M."/>
        </authorList>
    </citation>
    <scope>NUCLEOTIDE SEQUENCE [LARGE SCALE GENOMIC DNA]</scope>
    <source>
        <strain evidence="1 2">DSM 17205</strain>
    </source>
</reference>
<keyword evidence="2" id="KW-1185">Reference proteome</keyword>
<gene>
    <name evidence="1" type="ORF">LX97_02808</name>
</gene>